<feature type="domain" description="HTH araC/xylS-type" evidence="2">
    <location>
        <begin position="264"/>
        <end position="361"/>
    </location>
</feature>
<protein>
    <submittedName>
        <fullName evidence="3">DNA mismatch repair protein</fullName>
    </submittedName>
</protein>
<name>A0AAW7Z021_9ALTE</name>
<dbReference type="Gene3D" id="1.10.10.60">
    <property type="entry name" value="Homeodomain-like"/>
    <property type="match status" value="1"/>
</dbReference>
<dbReference type="EMBL" id="JAUOQI010000002">
    <property type="protein sequence ID" value="MDO6576582.1"/>
    <property type="molecule type" value="Genomic_DNA"/>
</dbReference>
<feature type="transmembrane region" description="Helical" evidence="1">
    <location>
        <begin position="56"/>
        <end position="77"/>
    </location>
</feature>
<accession>A0AAW7Z021</accession>
<sequence length="361" mass="41266">MKADMVYDYALYAALFFYFIVVVRFVYYRHRIFQSPWLAAAILSWPIFMLDEWMRLWQLTQLAPLYGLSDVFAVLLMTCSYRMVKPMLLAYPSKRSRLWVPFWVMAVLQLTILLIPTEDKLLWLEASPSGEPLMLWPAYLASLTTGFCVLLIGILITEHIQMYHRHLPEQAVDVQEFRVPRLASVMANTVVVAFASILLVTAATFGFFAVPFWESLHHTALGVSLLVVLFSLTFPRVTSPSPLDYERLDEGAVKPAEVRAVIGQAKRTMIDGKNYKKLGLTLKDFSDEAGVDPTTLAIALHLELKKNFRGFVYQYRLDYAKNVLLRSDAKIAKVAKRLGLNSEKFLGDVLVKYLRNSQEPH</sequence>
<evidence type="ECO:0000259" key="2">
    <source>
        <dbReference type="PROSITE" id="PS01124"/>
    </source>
</evidence>
<gene>
    <name evidence="3" type="ORF">Q4527_04230</name>
</gene>
<dbReference type="AlphaFoldDB" id="A0AAW7Z021"/>
<feature type="transmembrane region" description="Helical" evidence="1">
    <location>
        <begin position="6"/>
        <end position="27"/>
    </location>
</feature>
<feature type="transmembrane region" description="Helical" evidence="1">
    <location>
        <begin position="98"/>
        <end position="116"/>
    </location>
</feature>
<comment type="caution">
    <text evidence="3">The sequence shown here is derived from an EMBL/GenBank/DDBJ whole genome shotgun (WGS) entry which is preliminary data.</text>
</comment>
<feature type="transmembrane region" description="Helical" evidence="1">
    <location>
        <begin position="32"/>
        <end position="50"/>
    </location>
</feature>
<dbReference type="GeneID" id="83256835"/>
<dbReference type="InterPro" id="IPR018060">
    <property type="entry name" value="HTH_AraC"/>
</dbReference>
<dbReference type="GO" id="GO:0043565">
    <property type="term" value="F:sequence-specific DNA binding"/>
    <property type="evidence" value="ECO:0007669"/>
    <property type="project" value="InterPro"/>
</dbReference>
<dbReference type="GO" id="GO:0003700">
    <property type="term" value="F:DNA-binding transcription factor activity"/>
    <property type="evidence" value="ECO:0007669"/>
    <property type="project" value="InterPro"/>
</dbReference>
<dbReference type="PROSITE" id="PS01124">
    <property type="entry name" value="HTH_ARAC_FAMILY_2"/>
    <property type="match status" value="1"/>
</dbReference>
<evidence type="ECO:0000313" key="3">
    <source>
        <dbReference type="EMBL" id="MDO6576582.1"/>
    </source>
</evidence>
<feature type="transmembrane region" description="Helical" evidence="1">
    <location>
        <begin position="185"/>
        <end position="210"/>
    </location>
</feature>
<evidence type="ECO:0000313" key="4">
    <source>
        <dbReference type="Proteomes" id="UP001170717"/>
    </source>
</evidence>
<keyword evidence="1" id="KW-1133">Transmembrane helix</keyword>
<keyword evidence="1" id="KW-0472">Membrane</keyword>
<feature type="transmembrane region" description="Helical" evidence="1">
    <location>
        <begin position="216"/>
        <end position="234"/>
    </location>
</feature>
<proteinExistence type="predicted"/>
<evidence type="ECO:0000256" key="1">
    <source>
        <dbReference type="SAM" id="Phobius"/>
    </source>
</evidence>
<organism evidence="3 4">
    <name type="scientific">Alteromonas stellipolaris</name>
    <dbReference type="NCBI Taxonomy" id="233316"/>
    <lineage>
        <taxon>Bacteria</taxon>
        <taxon>Pseudomonadati</taxon>
        <taxon>Pseudomonadota</taxon>
        <taxon>Gammaproteobacteria</taxon>
        <taxon>Alteromonadales</taxon>
        <taxon>Alteromonadaceae</taxon>
        <taxon>Alteromonas/Salinimonas group</taxon>
        <taxon>Alteromonas</taxon>
    </lineage>
</organism>
<feature type="transmembrane region" description="Helical" evidence="1">
    <location>
        <begin position="136"/>
        <end position="156"/>
    </location>
</feature>
<reference evidence="3" key="1">
    <citation type="submission" date="2023-07" db="EMBL/GenBank/DDBJ databases">
        <title>Genome content predicts the carbon catabolic preferences of heterotrophic bacteria.</title>
        <authorList>
            <person name="Gralka M."/>
        </authorList>
    </citation>
    <scope>NUCLEOTIDE SEQUENCE</scope>
    <source>
        <strain evidence="3">F2M12</strain>
    </source>
</reference>
<dbReference type="Proteomes" id="UP001170717">
    <property type="component" value="Unassembled WGS sequence"/>
</dbReference>
<dbReference type="RefSeq" id="WP_156497410.1">
    <property type="nucleotide sequence ID" value="NZ_CAXIBE010000008.1"/>
</dbReference>
<keyword evidence="1" id="KW-0812">Transmembrane</keyword>